<dbReference type="GO" id="GO:0006605">
    <property type="term" value="P:protein targeting"/>
    <property type="evidence" value="ECO:0007669"/>
    <property type="project" value="UniProtKB-UniRule"/>
</dbReference>
<dbReference type="Pfam" id="PF01311">
    <property type="entry name" value="Bac_export_1"/>
    <property type="match status" value="1"/>
</dbReference>
<feature type="transmembrane region" description="Helical" evidence="10">
    <location>
        <begin position="6"/>
        <end position="31"/>
    </location>
</feature>
<evidence type="ECO:0000256" key="7">
    <source>
        <dbReference type="ARBA" id="ARBA00023136"/>
    </source>
</evidence>
<organism evidence="11 12">
    <name type="scientific">Dehalobacter restrictus</name>
    <dbReference type="NCBI Taxonomy" id="55583"/>
    <lineage>
        <taxon>Bacteria</taxon>
        <taxon>Bacillati</taxon>
        <taxon>Bacillota</taxon>
        <taxon>Clostridia</taxon>
        <taxon>Eubacteriales</taxon>
        <taxon>Desulfitobacteriaceae</taxon>
        <taxon>Dehalobacter</taxon>
    </lineage>
</organism>
<evidence type="ECO:0000256" key="9">
    <source>
        <dbReference type="NCBIfam" id="TIGR01400"/>
    </source>
</evidence>
<gene>
    <name evidence="11" type="primary">fliR</name>
    <name evidence="11" type="ORF">GQ588_11570</name>
</gene>
<feature type="transmembrane region" description="Helical" evidence="10">
    <location>
        <begin position="185"/>
        <end position="203"/>
    </location>
</feature>
<evidence type="ECO:0000256" key="10">
    <source>
        <dbReference type="RuleBase" id="RU362071"/>
    </source>
</evidence>
<comment type="function">
    <text evidence="1 10">Role in flagellar biosynthesis.</text>
</comment>
<keyword evidence="7 10" id="KW-0472">Membrane</keyword>
<keyword evidence="8 10" id="KW-0975">Bacterial flagellum</keyword>
<sequence>MNLSDYLQWNLILFMLIFSRWAGVVMLAPVFGAKGVPAMIRLGLAAGLSVVAYPLIQAQNPMIPNEWIPLIGVLVKEILLGLTMGFIISLLTMAMQGAGQLIDFQLGFMTGNIVDPINGMQSPMTGSFLALLATMLLLATNSHYYIIAAVTRSYEFLPINPSGVNYGAAFFIDITGKVLSLSLQIAMPIFGAILLADVGIGLLAKTVPQLNIFSVIFPVKIIFGLAMLYLMITFFGDTVSRVFDVTMQWFFELLRGWRT</sequence>
<feature type="transmembrane region" description="Helical" evidence="10">
    <location>
        <begin position="210"/>
        <end position="232"/>
    </location>
</feature>
<dbReference type="PANTHER" id="PTHR30065:SF1">
    <property type="entry name" value="SURFACE PRESENTATION OF ANTIGENS PROTEIN SPAR"/>
    <property type="match status" value="1"/>
</dbReference>
<reference evidence="11 12" key="1">
    <citation type="submission" date="2019-12" db="EMBL/GenBank/DDBJ databases">
        <title>Sequence classification of anaerobic respiratory reductive dehalogenases: First we see many, then we see few.</title>
        <authorList>
            <person name="Molenda O."/>
            <person name="Puentes Jacome L.A."/>
            <person name="Cao X."/>
            <person name="Nesbo C.L."/>
            <person name="Tang S."/>
            <person name="Morson N."/>
            <person name="Patron J."/>
            <person name="Lomheim L."/>
            <person name="Wishart D.S."/>
            <person name="Edwards E.A."/>
        </authorList>
    </citation>
    <scope>NUCLEOTIDE SEQUENCE [LARGE SCALE GENOMIC DNA]</scope>
    <source>
        <strain evidence="11 12">12DCA</strain>
    </source>
</reference>
<dbReference type="InterPro" id="IPR002010">
    <property type="entry name" value="T3SS_IM_R"/>
</dbReference>
<dbReference type="Proteomes" id="UP000430508">
    <property type="component" value="Chromosome"/>
</dbReference>
<name>A0A857DIS3_9FIRM</name>
<evidence type="ECO:0000256" key="6">
    <source>
        <dbReference type="ARBA" id="ARBA00022989"/>
    </source>
</evidence>
<keyword evidence="11" id="KW-0969">Cilium</keyword>
<evidence type="ECO:0000256" key="3">
    <source>
        <dbReference type="ARBA" id="ARBA00021717"/>
    </source>
</evidence>
<feature type="transmembrane region" description="Helical" evidence="10">
    <location>
        <begin position="128"/>
        <end position="147"/>
    </location>
</feature>
<dbReference type="PRINTS" id="PR00953">
    <property type="entry name" value="TYPE3IMRPROT"/>
</dbReference>
<dbReference type="GO" id="GO:0005886">
    <property type="term" value="C:plasma membrane"/>
    <property type="evidence" value="ECO:0007669"/>
    <property type="project" value="UniProtKB-SubCell"/>
</dbReference>
<feature type="transmembrane region" description="Helical" evidence="10">
    <location>
        <begin position="68"/>
        <end position="91"/>
    </location>
</feature>
<dbReference type="GO" id="GO:0009425">
    <property type="term" value="C:bacterial-type flagellum basal body"/>
    <property type="evidence" value="ECO:0007669"/>
    <property type="project" value="UniProtKB-SubCell"/>
</dbReference>
<proteinExistence type="inferred from homology"/>
<keyword evidence="5 10" id="KW-0812">Transmembrane</keyword>
<evidence type="ECO:0000256" key="8">
    <source>
        <dbReference type="ARBA" id="ARBA00023143"/>
    </source>
</evidence>
<keyword evidence="11" id="KW-0282">Flagellum</keyword>
<keyword evidence="4 10" id="KW-1003">Cell membrane</keyword>
<dbReference type="InterPro" id="IPR006303">
    <property type="entry name" value="FliR"/>
</dbReference>
<evidence type="ECO:0000256" key="4">
    <source>
        <dbReference type="ARBA" id="ARBA00022475"/>
    </source>
</evidence>
<feature type="transmembrane region" description="Helical" evidence="10">
    <location>
        <begin position="38"/>
        <end position="56"/>
    </location>
</feature>
<comment type="subcellular location">
    <subcellularLocation>
        <location evidence="10">Cell membrane</location>
        <topology evidence="10">Multi-pass membrane protein</topology>
    </subcellularLocation>
    <subcellularLocation>
        <location evidence="10">Bacterial flagellum basal body</location>
    </subcellularLocation>
</comment>
<evidence type="ECO:0000313" key="12">
    <source>
        <dbReference type="Proteomes" id="UP000430508"/>
    </source>
</evidence>
<evidence type="ECO:0000256" key="1">
    <source>
        <dbReference type="ARBA" id="ARBA00002578"/>
    </source>
</evidence>
<keyword evidence="6 10" id="KW-1133">Transmembrane helix</keyword>
<evidence type="ECO:0000256" key="5">
    <source>
        <dbReference type="ARBA" id="ARBA00022692"/>
    </source>
</evidence>
<dbReference type="RefSeq" id="WP_019226144.1">
    <property type="nucleotide sequence ID" value="NZ_CP046996.1"/>
</dbReference>
<evidence type="ECO:0000313" key="11">
    <source>
        <dbReference type="EMBL" id="QHA01230.1"/>
    </source>
</evidence>
<keyword evidence="11" id="KW-0966">Cell projection</keyword>
<protein>
    <recommendedName>
        <fullName evidence="3 9">Flagellar biosynthetic protein FliR</fullName>
    </recommendedName>
</protein>
<dbReference type="NCBIfam" id="TIGR01400">
    <property type="entry name" value="fliR"/>
    <property type="match status" value="1"/>
</dbReference>
<dbReference type="PANTHER" id="PTHR30065">
    <property type="entry name" value="FLAGELLAR BIOSYNTHETIC PROTEIN FLIR"/>
    <property type="match status" value="1"/>
</dbReference>
<evidence type="ECO:0000256" key="2">
    <source>
        <dbReference type="ARBA" id="ARBA00009772"/>
    </source>
</evidence>
<dbReference type="EMBL" id="CP046996">
    <property type="protein sequence ID" value="QHA01230.1"/>
    <property type="molecule type" value="Genomic_DNA"/>
</dbReference>
<comment type="similarity">
    <text evidence="2 10">Belongs to the FliR/MopE/SpaR family.</text>
</comment>
<dbReference type="GO" id="GO:0044780">
    <property type="term" value="P:bacterial-type flagellum assembly"/>
    <property type="evidence" value="ECO:0007669"/>
    <property type="project" value="UniProtKB-UniRule"/>
</dbReference>
<dbReference type="AlphaFoldDB" id="A0A857DIS3"/>
<accession>A0A857DIS3</accession>